<dbReference type="GO" id="GO:0005975">
    <property type="term" value="P:carbohydrate metabolic process"/>
    <property type="evidence" value="ECO:0007669"/>
    <property type="project" value="InterPro"/>
</dbReference>
<gene>
    <name evidence="3" type="ordered locus">LFML04_2196</name>
</gene>
<evidence type="ECO:0000313" key="4">
    <source>
        <dbReference type="Proteomes" id="UP000006177"/>
    </source>
</evidence>
<feature type="domain" description="Glycoside hydrolase family 13 N-terminal" evidence="2">
    <location>
        <begin position="10"/>
        <end position="99"/>
    </location>
</feature>
<evidence type="ECO:0000256" key="1">
    <source>
        <dbReference type="ARBA" id="ARBA00008061"/>
    </source>
</evidence>
<evidence type="ECO:0000313" key="3">
    <source>
        <dbReference type="EMBL" id="AFS54388.1"/>
    </source>
</evidence>
<dbReference type="SUPFAM" id="SSF81296">
    <property type="entry name" value="E set domains"/>
    <property type="match status" value="1"/>
</dbReference>
<reference evidence="3 4" key="1">
    <citation type="journal article" date="2011" name="J. Microbiol.">
        <title>Complete genome of Leptospirillum ferriphilum ML-04 provides insight into its physiology and environmental adaptation.</title>
        <authorList>
            <person name="Mi S."/>
            <person name="Song J."/>
            <person name="Lin J."/>
            <person name="Che Y."/>
            <person name="Zheng H."/>
            <person name="Lin J."/>
        </authorList>
    </citation>
    <scope>NUCLEOTIDE SEQUENCE [LARGE SCALE GENOMIC DNA]</scope>
    <source>
        <strain evidence="3 4">ML-04</strain>
    </source>
</reference>
<dbReference type="EMBL" id="CP002919">
    <property type="protein sequence ID" value="AFS54388.1"/>
    <property type="molecule type" value="Genomic_DNA"/>
</dbReference>
<dbReference type="Gene3D" id="2.60.40.10">
    <property type="entry name" value="Immunoglobulins"/>
    <property type="match status" value="1"/>
</dbReference>
<sequence>MRTMPGKPYPLGATWDGKGVNFALFSENAEKVELCLFPAADALREDCRVLLSEQSNHVWHVYLPEARPGWLYGYRVHGPYSPASGLRFNPWKVLIDPYARGIARRVQWDDAMFSYPLEIPEKTLSSTQRTMPPMPLWGS</sequence>
<dbReference type="InterPro" id="IPR044505">
    <property type="entry name" value="GlgX_Isoamylase_N_E_set"/>
</dbReference>
<dbReference type="STRING" id="1048260.LFML04_2196"/>
<organism evidence="3 4">
    <name type="scientific">Leptospirillum ferriphilum (strain ML-04)</name>
    <dbReference type="NCBI Taxonomy" id="1048260"/>
    <lineage>
        <taxon>Bacteria</taxon>
        <taxon>Pseudomonadati</taxon>
        <taxon>Nitrospirota</taxon>
        <taxon>Nitrospiria</taxon>
        <taxon>Nitrospirales</taxon>
        <taxon>Nitrospiraceae</taxon>
        <taxon>Leptospirillum</taxon>
    </lineage>
</organism>
<dbReference type="PANTHER" id="PTHR43002">
    <property type="entry name" value="GLYCOGEN DEBRANCHING ENZYME"/>
    <property type="match status" value="1"/>
</dbReference>
<evidence type="ECO:0000259" key="2">
    <source>
        <dbReference type="Pfam" id="PF02922"/>
    </source>
</evidence>
<dbReference type="InterPro" id="IPR014756">
    <property type="entry name" value="Ig_E-set"/>
</dbReference>
<comment type="similarity">
    <text evidence="1">Belongs to the glycosyl hydrolase 13 family.</text>
</comment>
<dbReference type="InterPro" id="IPR013783">
    <property type="entry name" value="Ig-like_fold"/>
</dbReference>
<dbReference type="HOGENOM" id="CLU_1842653_0_0_0"/>
<dbReference type="KEGG" id="lfi:LFML04_2196"/>
<dbReference type="PATRIC" id="fig|1048260.3.peg.2392"/>
<proteinExistence type="inferred from homology"/>
<accession>J9ZER8</accession>
<dbReference type="AlphaFoldDB" id="J9ZER8"/>
<dbReference type="CDD" id="cd02856">
    <property type="entry name" value="E_set_GDE_Isoamylase_N"/>
    <property type="match status" value="1"/>
</dbReference>
<dbReference type="InterPro" id="IPR004193">
    <property type="entry name" value="Glyco_hydro_13_N"/>
</dbReference>
<dbReference type="GO" id="GO:0004553">
    <property type="term" value="F:hydrolase activity, hydrolyzing O-glycosyl compounds"/>
    <property type="evidence" value="ECO:0007669"/>
    <property type="project" value="InterPro"/>
</dbReference>
<dbReference type="Pfam" id="PF02922">
    <property type="entry name" value="CBM_48"/>
    <property type="match status" value="1"/>
</dbReference>
<protein>
    <submittedName>
        <fullName evidence="3">Glycogen debranching enzyme GlgX</fullName>
    </submittedName>
</protein>
<name>J9ZER8_LEPFM</name>
<dbReference type="Proteomes" id="UP000006177">
    <property type="component" value="Chromosome"/>
</dbReference>